<organism evidence="2 3">
    <name type="scientific">Mycena albidolilacea</name>
    <dbReference type="NCBI Taxonomy" id="1033008"/>
    <lineage>
        <taxon>Eukaryota</taxon>
        <taxon>Fungi</taxon>
        <taxon>Dikarya</taxon>
        <taxon>Basidiomycota</taxon>
        <taxon>Agaricomycotina</taxon>
        <taxon>Agaricomycetes</taxon>
        <taxon>Agaricomycetidae</taxon>
        <taxon>Agaricales</taxon>
        <taxon>Marasmiineae</taxon>
        <taxon>Mycenaceae</taxon>
        <taxon>Mycena</taxon>
    </lineage>
</organism>
<dbReference type="Proteomes" id="UP001218218">
    <property type="component" value="Unassembled WGS sequence"/>
</dbReference>
<evidence type="ECO:0000313" key="3">
    <source>
        <dbReference type="Proteomes" id="UP001218218"/>
    </source>
</evidence>
<evidence type="ECO:0008006" key="4">
    <source>
        <dbReference type="Google" id="ProtNLM"/>
    </source>
</evidence>
<keyword evidence="3" id="KW-1185">Reference proteome</keyword>
<dbReference type="PANTHER" id="PTHR37450:SF1">
    <property type="entry name" value="CIPC PROTEIN"/>
    <property type="match status" value="1"/>
</dbReference>
<sequence>MGWFHRKNSDDAKAHNTVTTAPNKATLSSAHIAAAASYEAAERFEKHCEDHGKPQDDAEAKKILDGFTDTFIDGMVLNALTQGEAKAAAYAKNEEKLQKYGGY</sequence>
<name>A0AAD7F4W3_9AGAR</name>
<evidence type="ECO:0000256" key="1">
    <source>
        <dbReference type="SAM" id="MobiDB-lite"/>
    </source>
</evidence>
<reference evidence="2" key="1">
    <citation type="submission" date="2023-03" db="EMBL/GenBank/DDBJ databases">
        <title>Massive genome expansion in bonnet fungi (Mycena s.s.) driven by repeated elements and novel gene families across ecological guilds.</title>
        <authorList>
            <consortium name="Lawrence Berkeley National Laboratory"/>
            <person name="Harder C.B."/>
            <person name="Miyauchi S."/>
            <person name="Viragh M."/>
            <person name="Kuo A."/>
            <person name="Thoen E."/>
            <person name="Andreopoulos B."/>
            <person name="Lu D."/>
            <person name="Skrede I."/>
            <person name="Drula E."/>
            <person name="Henrissat B."/>
            <person name="Morin E."/>
            <person name="Kohler A."/>
            <person name="Barry K."/>
            <person name="LaButti K."/>
            <person name="Morin E."/>
            <person name="Salamov A."/>
            <person name="Lipzen A."/>
            <person name="Mereny Z."/>
            <person name="Hegedus B."/>
            <person name="Baldrian P."/>
            <person name="Stursova M."/>
            <person name="Weitz H."/>
            <person name="Taylor A."/>
            <person name="Grigoriev I.V."/>
            <person name="Nagy L.G."/>
            <person name="Martin F."/>
            <person name="Kauserud H."/>
        </authorList>
    </citation>
    <scope>NUCLEOTIDE SEQUENCE</scope>
    <source>
        <strain evidence="2">CBHHK002</strain>
    </source>
</reference>
<accession>A0AAD7F4W3</accession>
<evidence type="ECO:0000313" key="2">
    <source>
        <dbReference type="EMBL" id="KAJ7366035.1"/>
    </source>
</evidence>
<proteinExistence type="predicted"/>
<protein>
    <recommendedName>
        <fullName evidence="4">CipC protein</fullName>
    </recommendedName>
</protein>
<feature type="region of interest" description="Disordered" evidence="1">
    <location>
        <begin position="1"/>
        <end position="23"/>
    </location>
</feature>
<dbReference type="PANTHER" id="PTHR37450">
    <property type="entry name" value="CIPC PROTEIN"/>
    <property type="match status" value="1"/>
</dbReference>
<comment type="caution">
    <text evidence="2">The sequence shown here is derived from an EMBL/GenBank/DDBJ whole genome shotgun (WGS) entry which is preliminary data.</text>
</comment>
<dbReference type="AlphaFoldDB" id="A0AAD7F4W3"/>
<gene>
    <name evidence="2" type="ORF">DFH08DRAFT_948100</name>
</gene>
<dbReference type="Pfam" id="PF12585">
    <property type="entry name" value="DUF3759"/>
    <property type="match status" value="1"/>
</dbReference>
<dbReference type="EMBL" id="JARIHO010000002">
    <property type="protein sequence ID" value="KAJ7366035.1"/>
    <property type="molecule type" value="Genomic_DNA"/>
</dbReference>
<dbReference type="InterPro" id="IPR022234">
    <property type="entry name" value="DUF3759"/>
</dbReference>